<evidence type="ECO:0000313" key="8">
    <source>
        <dbReference type="Proteomes" id="UP000235619"/>
    </source>
</evidence>
<feature type="transmembrane region" description="Helical" evidence="5">
    <location>
        <begin position="140"/>
        <end position="160"/>
    </location>
</feature>
<evidence type="ECO:0000256" key="3">
    <source>
        <dbReference type="ARBA" id="ARBA00022553"/>
    </source>
</evidence>
<keyword evidence="3" id="KW-0597">Phosphoprotein</keyword>
<dbReference type="SUPFAM" id="SSF81665">
    <property type="entry name" value="Calcium ATPase, transmembrane domain M"/>
    <property type="match status" value="1"/>
</dbReference>
<dbReference type="InterPro" id="IPR023298">
    <property type="entry name" value="ATPase_P-typ_TM_dom_sf"/>
</dbReference>
<evidence type="ECO:0000313" key="7">
    <source>
        <dbReference type="EMBL" id="PMP97124.1"/>
    </source>
</evidence>
<dbReference type="Gene3D" id="1.20.1110.10">
    <property type="entry name" value="Calcium-transporting ATPase, transmembrane domain"/>
    <property type="match status" value="1"/>
</dbReference>
<evidence type="ECO:0000256" key="4">
    <source>
        <dbReference type="ARBA" id="ARBA00022842"/>
    </source>
</evidence>
<dbReference type="Pfam" id="PF00689">
    <property type="entry name" value="Cation_ATPase_C"/>
    <property type="match status" value="1"/>
</dbReference>
<accession>A0A2N7QEQ7</accession>
<dbReference type="GO" id="GO:0015444">
    <property type="term" value="F:P-type magnesium transporter activity"/>
    <property type="evidence" value="ECO:0007669"/>
    <property type="project" value="InterPro"/>
</dbReference>
<sequence length="166" mass="19084">LPLLPKQVLLTNLLTDLPEMAIATDNVDPEMLEKPQRWNMSFIRKFMIVFGPLSSVFDYLTFGVLLLVLKATVNQFRTGWFLESVISASLIVLVIRSKRPFFKSKPGKYLFTVTLITVAITFILPFTLIGELFNFTLLPLHFYLFLGIILASYIISAEIVKKFFWK</sequence>
<feature type="non-terminal residue" evidence="7">
    <location>
        <position position="1"/>
    </location>
</feature>
<feature type="transmembrane region" description="Helical" evidence="5">
    <location>
        <begin position="109"/>
        <end position="128"/>
    </location>
</feature>
<evidence type="ECO:0000256" key="1">
    <source>
        <dbReference type="ARBA" id="ARBA00004651"/>
    </source>
</evidence>
<comment type="caution">
    <text evidence="7">The sequence shown here is derived from an EMBL/GenBank/DDBJ whole genome shotgun (WGS) entry which is preliminary data.</text>
</comment>
<keyword evidence="5" id="KW-1133">Transmembrane helix</keyword>
<protein>
    <submittedName>
        <fullName evidence="7">Magnesium-translocating P-type ATPase</fullName>
    </submittedName>
</protein>
<organism evidence="7 8">
    <name type="scientific">Thermodesulfobacterium geofontis</name>
    <dbReference type="NCBI Taxonomy" id="1295609"/>
    <lineage>
        <taxon>Bacteria</taxon>
        <taxon>Pseudomonadati</taxon>
        <taxon>Thermodesulfobacteriota</taxon>
        <taxon>Thermodesulfobacteria</taxon>
        <taxon>Thermodesulfobacteriales</taxon>
        <taxon>Thermodesulfobacteriaceae</taxon>
        <taxon>Thermodesulfobacterium</taxon>
    </lineage>
</organism>
<dbReference type="AlphaFoldDB" id="A0A2N7QEQ7"/>
<keyword evidence="2" id="KW-1003">Cell membrane</keyword>
<dbReference type="EMBL" id="PNJD01000237">
    <property type="protein sequence ID" value="PMP97124.1"/>
    <property type="molecule type" value="Genomic_DNA"/>
</dbReference>
<comment type="subcellular location">
    <subcellularLocation>
        <location evidence="1">Cell membrane</location>
        <topology evidence="1">Multi-pass membrane protein</topology>
    </subcellularLocation>
</comment>
<keyword evidence="5" id="KW-0812">Transmembrane</keyword>
<keyword evidence="5" id="KW-0472">Membrane</keyword>
<dbReference type="InterPro" id="IPR006415">
    <property type="entry name" value="P-type_ATPase_IIIB"/>
</dbReference>
<feature type="transmembrane region" description="Helical" evidence="5">
    <location>
        <begin position="80"/>
        <end position="97"/>
    </location>
</feature>
<feature type="domain" description="Cation-transporting P-type ATPase C-terminal" evidence="6">
    <location>
        <begin position="1"/>
        <end position="163"/>
    </location>
</feature>
<reference evidence="7 8" key="1">
    <citation type="submission" date="2018-01" db="EMBL/GenBank/DDBJ databases">
        <title>Metagenomic assembled genomes from two thermal pools in the Uzon Caldera, Kamchatka, Russia.</title>
        <authorList>
            <person name="Wilkins L."/>
            <person name="Ettinger C."/>
        </authorList>
    </citation>
    <scope>NUCLEOTIDE SEQUENCE [LARGE SCALE GENOMIC DNA]</scope>
    <source>
        <strain evidence="7">ARK-04</strain>
    </source>
</reference>
<evidence type="ECO:0000256" key="2">
    <source>
        <dbReference type="ARBA" id="ARBA00022475"/>
    </source>
</evidence>
<gene>
    <name evidence="7" type="ORF">C0169_03925</name>
</gene>
<dbReference type="InterPro" id="IPR006068">
    <property type="entry name" value="ATPase_P-typ_cation-transptr_C"/>
</dbReference>
<dbReference type="PRINTS" id="PR01836">
    <property type="entry name" value="MGATPASE"/>
</dbReference>
<dbReference type="GO" id="GO:0005886">
    <property type="term" value="C:plasma membrane"/>
    <property type="evidence" value="ECO:0007669"/>
    <property type="project" value="UniProtKB-SubCell"/>
</dbReference>
<keyword evidence="4" id="KW-0460">Magnesium</keyword>
<evidence type="ECO:0000259" key="6">
    <source>
        <dbReference type="Pfam" id="PF00689"/>
    </source>
</evidence>
<proteinExistence type="predicted"/>
<feature type="transmembrane region" description="Helical" evidence="5">
    <location>
        <begin position="46"/>
        <end position="68"/>
    </location>
</feature>
<dbReference type="Proteomes" id="UP000235619">
    <property type="component" value="Unassembled WGS sequence"/>
</dbReference>
<evidence type="ECO:0000256" key="5">
    <source>
        <dbReference type="SAM" id="Phobius"/>
    </source>
</evidence>
<name>A0A2N7QEQ7_9BACT</name>